<keyword evidence="2" id="KW-0812">Transmembrane</keyword>
<dbReference type="Proteomes" id="UP001596162">
    <property type="component" value="Unassembled WGS sequence"/>
</dbReference>
<feature type="compositionally biased region" description="Polar residues" evidence="1">
    <location>
        <begin position="85"/>
        <end position="112"/>
    </location>
</feature>
<proteinExistence type="predicted"/>
<feature type="compositionally biased region" description="Polar residues" evidence="1">
    <location>
        <begin position="123"/>
        <end position="179"/>
    </location>
</feature>
<comment type="caution">
    <text evidence="3">The sequence shown here is derived from an EMBL/GenBank/DDBJ whole genome shotgun (WGS) entry which is preliminary data.</text>
</comment>
<evidence type="ECO:0008006" key="5">
    <source>
        <dbReference type="Google" id="ProtNLM"/>
    </source>
</evidence>
<feature type="region of interest" description="Disordered" evidence="1">
    <location>
        <begin position="85"/>
        <end position="204"/>
    </location>
</feature>
<sequence>MSSKKHIDRIFQESFKDFEAKPNPELWSKIQNELPLKTEKPKTAFPIWMRITSAAAVLVLLVTIGSVIFTATNNPVSTDENIVDTQTRSSDGILNSNKTPNISEENSTNKNNIVVDDPKETSNKASKFNNESIANTDIDSNGNPIASENSGEDSITNSDKLNNAIAASSRNTAVANSENRNNKKASHTNSNYATNPNTINNNSFKTQNTKIINKGIVTQDTASNHNTKGLVNQSNTTSNNVKPNNTIEATNNVVVQESQASKNAINTSVNRTGIAANSVSKNSSKTDAISANKTINNSIKTPQNNNNNTVASTINSANQSNKTASDVQRAVSTSETDNVLKETSAQNAIAWNAKTSNTPQNEKEKEENLMVGDSLVSESPSIEEAIAQAEETSEKEEDGKLVNRWQVQANIAPVYYNSLGKGSHIDDEFVSNSKSGETNTSYGVNVSYAISKKLAIRSGISSLNLSYDTDNVILYESPTTNTPNNTNPLRNINLAPESQTLSAFSGDNLGFQQINNELYNAAISQRLSYYEVPVELEYKLVNNRFGVNIIGGMSTFFLNDNEVYSEFEEYKTYIGESSNVNSVSFSTNLGIGLNYKFTDKLLFNFEPTFKYQLNGFENTSGDFRPYIIGVYTGFSYKF</sequence>
<protein>
    <recommendedName>
        <fullName evidence="5">Outer membrane protein beta-barrel domain-containing protein</fullName>
    </recommendedName>
</protein>
<accession>A0ABW0C2C7</accession>
<keyword evidence="4" id="KW-1185">Reference proteome</keyword>
<dbReference type="SUPFAM" id="SSF56925">
    <property type="entry name" value="OMPA-like"/>
    <property type="match status" value="1"/>
</dbReference>
<organism evidence="3 4">
    <name type="scientific">Bizionia hallyeonensis</name>
    <dbReference type="NCBI Taxonomy" id="1123757"/>
    <lineage>
        <taxon>Bacteria</taxon>
        <taxon>Pseudomonadati</taxon>
        <taxon>Bacteroidota</taxon>
        <taxon>Flavobacteriia</taxon>
        <taxon>Flavobacteriales</taxon>
        <taxon>Flavobacteriaceae</taxon>
        <taxon>Bizionia</taxon>
    </lineage>
</organism>
<feature type="compositionally biased region" description="Low complexity" evidence="1">
    <location>
        <begin position="189"/>
        <end position="203"/>
    </location>
</feature>
<feature type="transmembrane region" description="Helical" evidence="2">
    <location>
        <begin position="47"/>
        <end position="69"/>
    </location>
</feature>
<feature type="region of interest" description="Disordered" evidence="1">
    <location>
        <begin position="224"/>
        <end position="245"/>
    </location>
</feature>
<dbReference type="RefSeq" id="WP_376858295.1">
    <property type="nucleotide sequence ID" value="NZ_JBHSLA010000001.1"/>
</dbReference>
<evidence type="ECO:0000313" key="3">
    <source>
        <dbReference type="EMBL" id="MFC5194143.1"/>
    </source>
</evidence>
<gene>
    <name evidence="3" type="ORF">ACFPH8_02260</name>
</gene>
<evidence type="ECO:0000313" key="4">
    <source>
        <dbReference type="Proteomes" id="UP001596162"/>
    </source>
</evidence>
<keyword evidence="2" id="KW-1133">Transmembrane helix</keyword>
<reference evidence="4" key="1">
    <citation type="journal article" date="2019" name="Int. J. Syst. Evol. Microbiol.">
        <title>The Global Catalogue of Microorganisms (GCM) 10K type strain sequencing project: providing services to taxonomists for standard genome sequencing and annotation.</title>
        <authorList>
            <consortium name="The Broad Institute Genomics Platform"/>
            <consortium name="The Broad Institute Genome Sequencing Center for Infectious Disease"/>
            <person name="Wu L."/>
            <person name="Ma J."/>
        </authorList>
    </citation>
    <scope>NUCLEOTIDE SEQUENCE [LARGE SCALE GENOMIC DNA]</scope>
    <source>
        <strain evidence="4">JCM 17978</strain>
    </source>
</reference>
<keyword evidence="2" id="KW-0472">Membrane</keyword>
<evidence type="ECO:0000256" key="1">
    <source>
        <dbReference type="SAM" id="MobiDB-lite"/>
    </source>
</evidence>
<dbReference type="EMBL" id="JBHSLA010000001">
    <property type="protein sequence ID" value="MFC5194143.1"/>
    <property type="molecule type" value="Genomic_DNA"/>
</dbReference>
<dbReference type="InterPro" id="IPR011250">
    <property type="entry name" value="OMP/PagP_B-barrel"/>
</dbReference>
<name>A0ABW0C2C7_9FLAO</name>
<evidence type="ECO:0000256" key="2">
    <source>
        <dbReference type="SAM" id="Phobius"/>
    </source>
</evidence>